<evidence type="ECO:0000256" key="1">
    <source>
        <dbReference type="SAM" id="MobiDB-lite"/>
    </source>
</evidence>
<feature type="compositionally biased region" description="Basic residues" evidence="1">
    <location>
        <begin position="1"/>
        <end position="12"/>
    </location>
</feature>
<evidence type="ECO:0000313" key="3">
    <source>
        <dbReference type="Proteomes" id="UP000584931"/>
    </source>
</evidence>
<accession>A0A7Z0BN82</accession>
<proteinExistence type="predicted"/>
<evidence type="ECO:0000313" key="2">
    <source>
        <dbReference type="EMBL" id="NYH55234.1"/>
    </source>
</evidence>
<dbReference type="Gene3D" id="3.30.530.20">
    <property type="match status" value="2"/>
</dbReference>
<dbReference type="EMBL" id="JACCHL010000001">
    <property type="protein sequence ID" value="NYH55234.1"/>
    <property type="molecule type" value="Genomic_DNA"/>
</dbReference>
<gene>
    <name evidence="2" type="ORF">HNR06_004823</name>
</gene>
<protein>
    <submittedName>
        <fullName evidence="2">Uncharacterized protein YndB with AHSA1/START domain</fullName>
    </submittedName>
</protein>
<sequence length="245" mass="26937">MTRNKSFKQRVRARMDRTGESYSSARAHLLARADGAPASASLTRSDTASEGVRAGAGHTASTAAMDTRIPDGSVRERTGRDYAGWFALLDAWGATGRTHTEIAAWLVQEHDVPDWWAQTVTVAYEQARGLRVPGQKKDGFAVSASKTVDVPVERLFAAFTEADRRERWLPGGDLSVRTATEPRRLTADFGHAGRLTVRFTAKGESRAVVAFEHSKLADAEAAEAAKAFWRQRLARLKDLLEKERA</sequence>
<name>A0A7Z0BN82_9ACTN</name>
<dbReference type="Pfam" id="PF14117">
    <property type="entry name" value="DUF4287"/>
    <property type="match status" value="1"/>
</dbReference>
<dbReference type="InterPro" id="IPR025629">
    <property type="entry name" value="DUF4287"/>
</dbReference>
<dbReference type="InterPro" id="IPR023393">
    <property type="entry name" value="START-like_dom_sf"/>
</dbReference>
<dbReference type="Proteomes" id="UP000584931">
    <property type="component" value="Unassembled WGS sequence"/>
</dbReference>
<comment type="caution">
    <text evidence="2">The sequence shown here is derived from an EMBL/GenBank/DDBJ whole genome shotgun (WGS) entry which is preliminary data.</text>
</comment>
<feature type="region of interest" description="Disordered" evidence="1">
    <location>
        <begin position="36"/>
        <end position="62"/>
    </location>
</feature>
<dbReference type="SUPFAM" id="SSF55961">
    <property type="entry name" value="Bet v1-like"/>
    <property type="match status" value="1"/>
</dbReference>
<dbReference type="RefSeq" id="WP_179811369.1">
    <property type="nucleotide sequence ID" value="NZ_JACCHL010000001.1"/>
</dbReference>
<feature type="region of interest" description="Disordered" evidence="1">
    <location>
        <begin position="1"/>
        <end position="20"/>
    </location>
</feature>
<dbReference type="AlphaFoldDB" id="A0A7Z0BN82"/>
<organism evidence="2 3">
    <name type="scientific">Nocardiopsis sinuspersici</name>
    <dbReference type="NCBI Taxonomy" id="501010"/>
    <lineage>
        <taxon>Bacteria</taxon>
        <taxon>Bacillati</taxon>
        <taxon>Actinomycetota</taxon>
        <taxon>Actinomycetes</taxon>
        <taxon>Streptosporangiales</taxon>
        <taxon>Nocardiopsidaceae</taxon>
        <taxon>Nocardiopsis</taxon>
    </lineage>
</organism>
<reference evidence="2 3" key="1">
    <citation type="submission" date="2020-07" db="EMBL/GenBank/DDBJ databases">
        <title>Sequencing the genomes of 1000 actinobacteria strains.</title>
        <authorList>
            <person name="Klenk H.-P."/>
        </authorList>
    </citation>
    <scope>NUCLEOTIDE SEQUENCE [LARGE SCALE GENOMIC DNA]</scope>
    <source>
        <strain evidence="2 3">DSM 45278</strain>
    </source>
</reference>